<sequence length="231" mass="26153">MLLLSPKIAIMTSFTEENYLKIIYKLSAETDSEVSTNAVAELTLTKAASVSDMLRKLSEKQLVNYQKYQGVRLTELGEAVALKVIRKHRLWEVFLVEKLGFNWDEVHEIAEQLEHIDSEELVERLDEFLGFPKFDPHGDPIPDTFGIMPELRYQNLSEITVGQSVVMVGVSEHSATFLQYLAKMGLTLGCQIVVKELNDFDKSLNVNLGDLSNHFISHEVAKNLLVKSIKN</sequence>
<keyword evidence="12" id="KW-0464">Manganese</keyword>
<evidence type="ECO:0000256" key="7">
    <source>
        <dbReference type="ARBA" id="ARBA00023004"/>
    </source>
</evidence>
<dbReference type="SUPFAM" id="SSF50037">
    <property type="entry name" value="C-terminal domain of transcriptional repressors"/>
    <property type="match status" value="1"/>
</dbReference>
<dbReference type="InterPro" id="IPR038157">
    <property type="entry name" value="FeoA_core_dom"/>
</dbReference>
<dbReference type="InterPro" id="IPR036388">
    <property type="entry name" value="WH-like_DNA-bd_sf"/>
</dbReference>
<keyword evidence="10" id="KW-0010">Activator</keyword>
<organism evidence="16 17">
    <name type="scientific">Arcicella lustrica</name>
    <dbReference type="NCBI Taxonomy" id="2984196"/>
    <lineage>
        <taxon>Bacteria</taxon>
        <taxon>Pseudomonadati</taxon>
        <taxon>Bacteroidota</taxon>
        <taxon>Cytophagia</taxon>
        <taxon>Cytophagales</taxon>
        <taxon>Flectobacillaceae</taxon>
        <taxon>Arcicella</taxon>
    </lineage>
</organism>
<dbReference type="SMART" id="SM00529">
    <property type="entry name" value="HTH_DTXR"/>
    <property type="match status" value="1"/>
</dbReference>
<feature type="domain" description="HTH dtxR-type" evidence="15">
    <location>
        <begin position="11"/>
        <end position="74"/>
    </location>
</feature>
<dbReference type="Gene3D" id="1.10.60.10">
    <property type="entry name" value="Iron dependent repressor, metal binding and dimerisation domain"/>
    <property type="match status" value="1"/>
</dbReference>
<evidence type="ECO:0000256" key="9">
    <source>
        <dbReference type="ARBA" id="ARBA00023125"/>
    </source>
</evidence>
<keyword evidence="11" id="KW-0804">Transcription</keyword>
<evidence type="ECO:0000259" key="15">
    <source>
        <dbReference type="PROSITE" id="PS50944"/>
    </source>
</evidence>
<evidence type="ECO:0000313" key="16">
    <source>
        <dbReference type="EMBL" id="MEA5428275.1"/>
    </source>
</evidence>
<evidence type="ECO:0000256" key="6">
    <source>
        <dbReference type="ARBA" id="ARBA00022491"/>
    </source>
</evidence>
<dbReference type="InterPro" id="IPR022689">
    <property type="entry name" value="Iron_dep_repressor"/>
</dbReference>
<evidence type="ECO:0000256" key="12">
    <source>
        <dbReference type="ARBA" id="ARBA00023211"/>
    </source>
</evidence>
<dbReference type="SMART" id="SM00899">
    <property type="entry name" value="FeoA"/>
    <property type="match status" value="1"/>
</dbReference>
<dbReference type="Gene3D" id="2.30.30.90">
    <property type="match status" value="1"/>
</dbReference>
<dbReference type="Pfam" id="PF04023">
    <property type="entry name" value="FeoA"/>
    <property type="match status" value="1"/>
</dbReference>
<dbReference type="InterPro" id="IPR008988">
    <property type="entry name" value="Transcriptional_repressor_C"/>
</dbReference>
<proteinExistence type="inferred from homology"/>
<dbReference type="SUPFAM" id="SSF47979">
    <property type="entry name" value="Iron-dependent repressor protein, dimerization domain"/>
    <property type="match status" value="1"/>
</dbReference>
<evidence type="ECO:0000256" key="10">
    <source>
        <dbReference type="ARBA" id="ARBA00023159"/>
    </source>
</evidence>
<dbReference type="InterPro" id="IPR050536">
    <property type="entry name" value="DtxR_MntR_Metal-Reg"/>
</dbReference>
<dbReference type="PROSITE" id="PS50944">
    <property type="entry name" value="HTH_DTXR"/>
    <property type="match status" value="1"/>
</dbReference>
<name>A0ABU5SLX7_9BACT</name>
<comment type="subunit">
    <text evidence="3">Homodimer.</text>
</comment>
<keyword evidence="7" id="KW-0408">Iron</keyword>
<evidence type="ECO:0000256" key="5">
    <source>
        <dbReference type="ARBA" id="ARBA00022490"/>
    </source>
</evidence>
<evidence type="ECO:0000256" key="2">
    <source>
        <dbReference type="ARBA" id="ARBA00007871"/>
    </source>
</evidence>
<dbReference type="Pfam" id="PF01325">
    <property type="entry name" value="Fe_dep_repress"/>
    <property type="match status" value="1"/>
</dbReference>
<evidence type="ECO:0000256" key="1">
    <source>
        <dbReference type="ARBA" id="ARBA00004496"/>
    </source>
</evidence>
<keyword evidence="8" id="KW-0805">Transcription regulation</keyword>
<dbReference type="InterPro" id="IPR036421">
    <property type="entry name" value="Fe_dep_repressor_sf"/>
</dbReference>
<comment type="function">
    <text evidence="13">In the presence of manganese, represses expression of mntH and mntS. Up-regulates expression of mntP.</text>
</comment>
<dbReference type="InterPro" id="IPR007167">
    <property type="entry name" value="Fe-transptr_FeoA-like"/>
</dbReference>
<dbReference type="PANTHER" id="PTHR33238">
    <property type="entry name" value="IRON (METAL) DEPENDENT REPRESSOR, DTXR FAMILY"/>
    <property type="match status" value="1"/>
</dbReference>
<keyword evidence="6" id="KW-0678">Repressor</keyword>
<keyword evidence="5" id="KW-0963">Cytoplasm</keyword>
<dbReference type="InterPro" id="IPR001367">
    <property type="entry name" value="Fe_dep_repressor"/>
</dbReference>
<dbReference type="Proteomes" id="UP001302222">
    <property type="component" value="Unassembled WGS sequence"/>
</dbReference>
<dbReference type="SUPFAM" id="SSF46785">
    <property type="entry name" value="Winged helix' DNA-binding domain"/>
    <property type="match status" value="1"/>
</dbReference>
<gene>
    <name evidence="16" type="ORF">VB798_16910</name>
</gene>
<dbReference type="Gene3D" id="1.10.10.10">
    <property type="entry name" value="Winged helix-like DNA-binding domain superfamily/Winged helix DNA-binding domain"/>
    <property type="match status" value="1"/>
</dbReference>
<evidence type="ECO:0000256" key="13">
    <source>
        <dbReference type="ARBA" id="ARBA00025185"/>
    </source>
</evidence>
<dbReference type="Pfam" id="PF02742">
    <property type="entry name" value="Fe_dep_repr_C"/>
    <property type="match status" value="1"/>
</dbReference>
<accession>A0ABU5SLX7</accession>
<reference evidence="16 17" key="1">
    <citation type="submission" date="2023-12" db="EMBL/GenBank/DDBJ databases">
        <title>Novel species of the genus Arcicella isolated from rivers.</title>
        <authorList>
            <person name="Lu H."/>
        </authorList>
    </citation>
    <scope>NUCLEOTIDE SEQUENCE [LARGE SCALE GENOMIC DNA]</scope>
    <source>
        <strain evidence="16 17">DC25W</strain>
    </source>
</reference>
<evidence type="ECO:0000256" key="3">
    <source>
        <dbReference type="ARBA" id="ARBA00011738"/>
    </source>
</evidence>
<evidence type="ECO:0000256" key="8">
    <source>
        <dbReference type="ARBA" id="ARBA00023015"/>
    </source>
</evidence>
<keyword evidence="9" id="KW-0238">DNA-binding</keyword>
<protein>
    <recommendedName>
        <fullName evidence="4">Transcriptional regulator MntR</fullName>
    </recommendedName>
    <alternativeName>
        <fullName evidence="14">Manganese transport regulator</fullName>
    </alternativeName>
</protein>
<keyword evidence="17" id="KW-1185">Reference proteome</keyword>
<comment type="similarity">
    <text evidence="2">Belongs to the DtxR/MntR family.</text>
</comment>
<evidence type="ECO:0000256" key="14">
    <source>
        <dbReference type="ARBA" id="ARBA00032593"/>
    </source>
</evidence>
<dbReference type="PANTHER" id="PTHR33238:SF11">
    <property type="entry name" value="TRANSCRIPTIONAL REGULATOR MNTR"/>
    <property type="match status" value="1"/>
</dbReference>
<dbReference type="InterPro" id="IPR022687">
    <property type="entry name" value="HTH_DTXR"/>
</dbReference>
<evidence type="ECO:0000256" key="4">
    <source>
        <dbReference type="ARBA" id="ARBA00022386"/>
    </source>
</evidence>
<comment type="subcellular location">
    <subcellularLocation>
        <location evidence="1">Cytoplasm</location>
    </subcellularLocation>
</comment>
<comment type="caution">
    <text evidence="16">The sequence shown here is derived from an EMBL/GenBank/DDBJ whole genome shotgun (WGS) entry which is preliminary data.</text>
</comment>
<dbReference type="EMBL" id="JAYGIM010000013">
    <property type="protein sequence ID" value="MEA5428275.1"/>
    <property type="molecule type" value="Genomic_DNA"/>
</dbReference>
<evidence type="ECO:0000313" key="17">
    <source>
        <dbReference type="Proteomes" id="UP001302222"/>
    </source>
</evidence>
<dbReference type="InterPro" id="IPR036390">
    <property type="entry name" value="WH_DNA-bd_sf"/>
</dbReference>
<evidence type="ECO:0000256" key="11">
    <source>
        <dbReference type="ARBA" id="ARBA00023163"/>
    </source>
</evidence>